<evidence type="ECO:0000313" key="2">
    <source>
        <dbReference type="Proteomes" id="UP000027195"/>
    </source>
</evidence>
<accession>A0A067MU91</accession>
<dbReference type="AlphaFoldDB" id="A0A067MU91"/>
<sequence>MGYASHTPEKHRYNWKRTPPPVEDRLIRAYEACTSRGSPMTMPIHDLLDVRETLSNLETVWARLLETVVGSMMFTQYEMQLRKLEKRRWDGLTEADFAIALTMVSIGLPSVTSFQEDSSFFKPLKDKSGIWWAQKDVCVFVATHLDDQRNFYAAIADVHAAVMKAANAPDVVYGVITSILHLAIIRIDKSVAGGAVRHTAALQFLPSFYATSPSTPGMTALVRLGVSTHAIPRPHFFPPPRPSGSPLLNLPTDILGEIAKHLKDYRDLRKFSVLSDTAFSAAEPFLKYPLLKNLILHSVSDTAVPGSAVIYEMEDDST</sequence>
<evidence type="ECO:0008006" key="3">
    <source>
        <dbReference type="Google" id="ProtNLM"/>
    </source>
</evidence>
<reference evidence="2" key="1">
    <citation type="journal article" date="2014" name="Proc. Natl. Acad. Sci. U.S.A.">
        <title>Extensive sampling of basidiomycete genomes demonstrates inadequacy of the white-rot/brown-rot paradigm for wood decay fungi.</title>
        <authorList>
            <person name="Riley R."/>
            <person name="Salamov A.A."/>
            <person name="Brown D.W."/>
            <person name="Nagy L.G."/>
            <person name="Floudas D."/>
            <person name="Held B.W."/>
            <person name="Levasseur A."/>
            <person name="Lombard V."/>
            <person name="Morin E."/>
            <person name="Otillar R."/>
            <person name="Lindquist E.A."/>
            <person name="Sun H."/>
            <person name="LaButti K.M."/>
            <person name="Schmutz J."/>
            <person name="Jabbour D."/>
            <person name="Luo H."/>
            <person name="Baker S.E."/>
            <person name="Pisabarro A.G."/>
            <person name="Walton J.D."/>
            <person name="Blanchette R.A."/>
            <person name="Henrissat B."/>
            <person name="Martin F."/>
            <person name="Cullen D."/>
            <person name="Hibbett D.S."/>
            <person name="Grigoriev I.V."/>
        </authorList>
    </citation>
    <scope>NUCLEOTIDE SEQUENCE [LARGE SCALE GENOMIC DNA]</scope>
    <source>
        <strain evidence="2">FD-172 SS1</strain>
    </source>
</reference>
<proteinExistence type="predicted"/>
<gene>
    <name evidence="1" type="ORF">BOTBODRAFT_27878</name>
</gene>
<dbReference type="Proteomes" id="UP000027195">
    <property type="component" value="Unassembled WGS sequence"/>
</dbReference>
<keyword evidence="2" id="KW-1185">Reference proteome</keyword>
<evidence type="ECO:0000313" key="1">
    <source>
        <dbReference type="EMBL" id="KDQ19298.1"/>
    </source>
</evidence>
<dbReference type="HOGENOM" id="CLU_874326_0_0_1"/>
<dbReference type="STRING" id="930990.A0A067MU91"/>
<dbReference type="OrthoDB" id="3229878at2759"/>
<organism evidence="1 2">
    <name type="scientific">Botryobasidium botryosum (strain FD-172 SS1)</name>
    <dbReference type="NCBI Taxonomy" id="930990"/>
    <lineage>
        <taxon>Eukaryota</taxon>
        <taxon>Fungi</taxon>
        <taxon>Dikarya</taxon>
        <taxon>Basidiomycota</taxon>
        <taxon>Agaricomycotina</taxon>
        <taxon>Agaricomycetes</taxon>
        <taxon>Cantharellales</taxon>
        <taxon>Botryobasidiaceae</taxon>
        <taxon>Botryobasidium</taxon>
    </lineage>
</organism>
<dbReference type="InParanoid" id="A0A067MU91"/>
<protein>
    <recommendedName>
        <fullName evidence="3">F-box domain-containing protein</fullName>
    </recommendedName>
</protein>
<dbReference type="EMBL" id="KL198019">
    <property type="protein sequence ID" value="KDQ19298.1"/>
    <property type="molecule type" value="Genomic_DNA"/>
</dbReference>
<name>A0A067MU91_BOTB1</name>